<name>A0A4R3MFX9_9HYPH</name>
<dbReference type="EMBL" id="SMAK01000002">
    <property type="protein sequence ID" value="TCT12491.1"/>
    <property type="molecule type" value="Genomic_DNA"/>
</dbReference>
<reference evidence="1 2" key="1">
    <citation type="submission" date="2019-03" db="EMBL/GenBank/DDBJ databases">
        <title>Genomic Encyclopedia of Type Strains, Phase IV (KMG-IV): sequencing the most valuable type-strain genomes for metagenomic binning, comparative biology and taxonomic classification.</title>
        <authorList>
            <person name="Goeker M."/>
        </authorList>
    </citation>
    <scope>NUCLEOTIDE SEQUENCE [LARGE SCALE GENOMIC DNA]</scope>
    <source>
        <strain evidence="1 2">DSM 19345</strain>
    </source>
</reference>
<proteinExistence type="predicted"/>
<dbReference type="AlphaFoldDB" id="A0A4R3MFX9"/>
<dbReference type="SUPFAM" id="SSF54909">
    <property type="entry name" value="Dimeric alpha+beta barrel"/>
    <property type="match status" value="1"/>
</dbReference>
<evidence type="ECO:0000313" key="1">
    <source>
        <dbReference type="EMBL" id="TCT12491.1"/>
    </source>
</evidence>
<comment type="caution">
    <text evidence="1">The sequence shown here is derived from an EMBL/GenBank/DDBJ whole genome shotgun (WGS) entry which is preliminary data.</text>
</comment>
<dbReference type="Proteomes" id="UP000295678">
    <property type="component" value="Unassembled WGS sequence"/>
</dbReference>
<protein>
    <recommendedName>
        <fullName evidence="3">EthD domain-containing protein</fullName>
    </recommendedName>
</protein>
<dbReference type="RefSeq" id="WP_132805270.1">
    <property type="nucleotide sequence ID" value="NZ_SMAK01000002.1"/>
</dbReference>
<gene>
    <name evidence="1" type="ORF">EDC22_102176</name>
</gene>
<evidence type="ECO:0000313" key="2">
    <source>
        <dbReference type="Proteomes" id="UP000295678"/>
    </source>
</evidence>
<keyword evidence="2" id="KW-1185">Reference proteome</keyword>
<organism evidence="1 2">
    <name type="scientific">Tepidamorphus gemmatus</name>
    <dbReference type="NCBI Taxonomy" id="747076"/>
    <lineage>
        <taxon>Bacteria</taxon>
        <taxon>Pseudomonadati</taxon>
        <taxon>Pseudomonadota</taxon>
        <taxon>Alphaproteobacteria</taxon>
        <taxon>Hyphomicrobiales</taxon>
        <taxon>Tepidamorphaceae</taxon>
        <taxon>Tepidamorphus</taxon>
    </lineage>
</organism>
<sequence>MPGVPLLGSGLLAIWNGIEPGFDADFLRWHVGEHIPERLAVPGFQRARRYRAVEATPAYFNFYEVTHPDVFDSPAYLERLNNPSDRTRLVVPHFTDTIRIPCRVVSSRGAGIGGFVATIRSDGEPDALPVLMEALASSPDVTGVHLLARHSRPSVATAESAMRAGPDGTARAVLLVEGVSPELLMAAVLAHASDAAFHRACGAVATARGLYQLDFVMTRPGVDGPEETT</sequence>
<dbReference type="InterPro" id="IPR011008">
    <property type="entry name" value="Dimeric_a/b-barrel"/>
</dbReference>
<dbReference type="OrthoDB" id="3034735at2"/>
<evidence type="ECO:0008006" key="3">
    <source>
        <dbReference type="Google" id="ProtNLM"/>
    </source>
</evidence>
<accession>A0A4R3MFX9</accession>